<dbReference type="AlphaFoldDB" id="A0A0F8X5E2"/>
<evidence type="ECO:0000313" key="1">
    <source>
        <dbReference type="EMBL" id="KKK56160.1"/>
    </source>
</evidence>
<reference evidence="1" key="1">
    <citation type="journal article" date="2015" name="Nature">
        <title>Complex archaea that bridge the gap between prokaryotes and eukaryotes.</title>
        <authorList>
            <person name="Spang A."/>
            <person name="Saw J.H."/>
            <person name="Jorgensen S.L."/>
            <person name="Zaremba-Niedzwiedzka K."/>
            <person name="Martijn J."/>
            <person name="Lind A.E."/>
            <person name="van Eijk R."/>
            <person name="Schleper C."/>
            <person name="Guy L."/>
            <person name="Ettema T.J."/>
        </authorList>
    </citation>
    <scope>NUCLEOTIDE SEQUENCE</scope>
</reference>
<accession>A0A0F8X5E2</accession>
<protein>
    <submittedName>
        <fullName evidence="1">Uncharacterized protein</fullName>
    </submittedName>
</protein>
<gene>
    <name evidence="1" type="ORF">LCGC14_3067300</name>
</gene>
<organism evidence="1">
    <name type="scientific">marine sediment metagenome</name>
    <dbReference type="NCBI Taxonomy" id="412755"/>
    <lineage>
        <taxon>unclassified sequences</taxon>
        <taxon>metagenomes</taxon>
        <taxon>ecological metagenomes</taxon>
    </lineage>
</organism>
<feature type="non-terminal residue" evidence="1">
    <location>
        <position position="1"/>
    </location>
</feature>
<comment type="caution">
    <text evidence="1">The sequence shown here is derived from an EMBL/GenBank/DDBJ whole genome shotgun (WGS) entry which is preliminary data.</text>
</comment>
<proteinExistence type="predicted"/>
<sequence>LTGEHKIPYGNTANRPAAPVANQIYINTQRGMIEYYDGAAWQDAITLTVGMAAGSKLWFYNNAAPTGYTFVSSLNDRVLSITSTEADGGAATGSWTISGLTAVDGGHTHGAGSFVSVGVNLEVTPGASNTKVIGAFTRPITGASASAAAPITVASDATWRPASARGIVCTKD</sequence>
<name>A0A0F8X5E2_9ZZZZ</name>
<dbReference type="EMBL" id="LAZR01065129">
    <property type="protein sequence ID" value="KKK56160.1"/>
    <property type="molecule type" value="Genomic_DNA"/>
</dbReference>